<accession>A0ABT7UY98</accession>
<reference evidence="1 2" key="2">
    <citation type="submission" date="2023-06" db="EMBL/GenBank/DDBJ databases">
        <authorList>
            <person name="Zeman M."/>
            <person name="Kubasova T."/>
            <person name="Jahodarova E."/>
            <person name="Nykrynova M."/>
            <person name="Rychlik I."/>
        </authorList>
    </citation>
    <scope>NUCLEOTIDE SEQUENCE [LARGE SCALE GENOMIC DNA]</scope>
    <source>
        <strain evidence="1 2">161_Gplus</strain>
    </source>
</reference>
<proteinExistence type="predicted"/>
<protein>
    <submittedName>
        <fullName evidence="1">Uncharacterized protein</fullName>
    </submittedName>
</protein>
<evidence type="ECO:0000313" key="1">
    <source>
        <dbReference type="EMBL" id="MDM8266659.1"/>
    </source>
</evidence>
<keyword evidence="2" id="KW-1185">Reference proteome</keyword>
<reference evidence="2" key="1">
    <citation type="submission" date="2023-06" db="EMBL/GenBank/DDBJ databases">
        <title>Identification and characterization of horizontal gene transfer across gut microbiota members of farm animals based on homology search.</title>
        <authorList>
            <person name="Zeman M."/>
            <person name="Kubasova T."/>
            <person name="Jahodarova E."/>
            <person name="Nykrynova M."/>
            <person name="Rychlik I."/>
        </authorList>
    </citation>
    <scope>NUCLEOTIDE SEQUENCE [LARGE SCALE GENOMIC DNA]</scope>
    <source>
        <strain evidence="2">161_Gplus</strain>
    </source>
</reference>
<dbReference type="Proteomes" id="UP001529343">
    <property type="component" value="Unassembled WGS sequence"/>
</dbReference>
<comment type="caution">
    <text evidence="1">The sequence shown here is derived from an EMBL/GenBank/DDBJ whole genome shotgun (WGS) entry which is preliminary data.</text>
</comment>
<sequence>MSIIPSIDEKAAANNAKDYLKQFKDWQLISLRVDDSNPRVTDQEQLEHTRAISELKTRQHIVTVVGKVDQASGIILDQRFIKRRRTKTTLAELAANHYQITEGNFYHRQRKALLMAYKFMH</sequence>
<dbReference type="EMBL" id="JAUDDW010000018">
    <property type="protein sequence ID" value="MDM8266659.1"/>
    <property type="molecule type" value="Genomic_DNA"/>
</dbReference>
<gene>
    <name evidence="1" type="ORF">QUW44_05730</name>
</gene>
<organism evidence="1 2">
    <name type="scientific">Limosilactobacillus pontis</name>
    <dbReference type="NCBI Taxonomy" id="35787"/>
    <lineage>
        <taxon>Bacteria</taxon>
        <taxon>Bacillati</taxon>
        <taxon>Bacillota</taxon>
        <taxon>Bacilli</taxon>
        <taxon>Lactobacillales</taxon>
        <taxon>Lactobacillaceae</taxon>
        <taxon>Limosilactobacillus</taxon>
    </lineage>
</organism>
<evidence type="ECO:0000313" key="2">
    <source>
        <dbReference type="Proteomes" id="UP001529343"/>
    </source>
</evidence>
<name>A0ABT7UY98_9LACO</name>
<dbReference type="RefSeq" id="WP_289586205.1">
    <property type="nucleotide sequence ID" value="NZ_JAUDDW010000018.1"/>
</dbReference>